<keyword evidence="10" id="KW-0812">Transmembrane</keyword>
<accession>A0ABP0UQ21</accession>
<dbReference type="PANTHER" id="PTHR31288">
    <property type="entry name" value="O-FUCOSYLTRANSFERASE FAMILY PROTEIN"/>
    <property type="match status" value="1"/>
</dbReference>
<dbReference type="SMART" id="SM00297">
    <property type="entry name" value="BROMO"/>
    <property type="match status" value="1"/>
</dbReference>
<dbReference type="Pfam" id="PF17035">
    <property type="entry name" value="BET"/>
    <property type="match status" value="1"/>
</dbReference>
<dbReference type="Proteomes" id="UP001497512">
    <property type="component" value="Chromosome 5"/>
</dbReference>
<evidence type="ECO:0000256" key="4">
    <source>
        <dbReference type="ARBA" id="ARBA00023117"/>
    </source>
</evidence>
<evidence type="ECO:0000256" key="8">
    <source>
        <dbReference type="PROSITE-ProRule" id="PRU00035"/>
    </source>
</evidence>
<dbReference type="InterPro" id="IPR019378">
    <property type="entry name" value="GDP-Fuc_O-FucTrfase"/>
</dbReference>
<evidence type="ECO:0000313" key="13">
    <source>
        <dbReference type="EMBL" id="CAK9225835.1"/>
    </source>
</evidence>
<keyword evidence="6" id="KW-0119">Carbohydrate metabolism</keyword>
<evidence type="ECO:0000256" key="1">
    <source>
        <dbReference type="ARBA" id="ARBA00007737"/>
    </source>
</evidence>
<name>A0ABP0UQ21_9BRYO</name>
<keyword evidence="5" id="KW-0294">Fucose metabolism</keyword>
<evidence type="ECO:0000256" key="10">
    <source>
        <dbReference type="SAM" id="Phobius"/>
    </source>
</evidence>
<sequence>MQNDKDHMHAYAWPSGLPQNGHVVVVSSPPGSPPALGPGWAPRTTTNFLHKLTIHMLFTLFLRRSSRILLLAPFIYITAMVLYIGGSAMELPARFQTCVHIPGSYYRSDEVFNNLWPAMQQTNASTSYGVLQAWEYPKEGAGFRPCVHHLHHDSIEGLPESNGYILVEANGGLNQQRSTICNAVAVAKLMNSTLIIPHFHFNSVWKDPSVFGDIFDEDHFISSLAHQVRILRELPKEVMVRFENISTIPRVKVRAWSLPRFYLETALPVLKQHGVIRFTPFANRLAYDGIPKRIQKLRCFTNFEALQFASPIAATGQLLVKRMAAKSANSNGNYVAIHLRYEQDMVAFSRCVYVGDHEEKVRLDNARERGWRGKFNRTGRVQQTPEEIRRDGKCPLTPVEVGIMLRGMGFRNTTPIYLAAGKIYNEEESMEPLHRMFPYLETKQTLLSPEEYAPFEGYSSRLAAIDYTVCLHSEVFVTSQGGNFPQIMMGHRRFLNKGHPKTINPDKRRLVKLLDNPQITFRKVDLETSDDVRSLKRKSMSVNEEGVTTVPIVTVDLGSLSRDQKRELRKKLKLNLDQVKSIAAKIDSKGTTPGAKKSGHGKIDGREGKRQRVEAARARRMGDILKQCSTLLKKMMSHKHAWVFNEPVDAEKLGLHDYHKVISNPMDLGTVKERIANGYYFSPTSFADDVRLTFANAMTYNPQGHDVYVMAQVLAGLFNDRWKDIARKLEEEKLKIKVEEETLALDDTIAMGQANPLQDIQEHLKRVETQIQSLAKSSSRPSPAVRPSLAHGGKQRPEFVQKRPMTFEEKRELSINLEKLPGDKLERIVQIIKKRNPDVGQNEDEIEVDIDSFDNETLWELDRFITNCMKSRGKKAKKATQKTQQGFSEANQVHYFCPIIVIPLGREGGEEDVDIDDDLAPAKFAPAAIDKDGGGEAGGTKSSSSDSDSSDTGSSSSDSDSGSTSGSETEAEDAQSAGAGSKTAHEKVWFVSSGDEVIAKDTPLERQVSPNKLLRAALLRGRFADTILKAQEKTLPVDKNEKVDPEKLRKDREELERRQKEEKARLQAEAIAAKEEAARKERCLRELEREAARRALQQMEKTVEIDESSEILKNLERLRSIPIEQLAGSAGEEGSPNDGPSDVLPTYSLQGGNPLEQLGLFMKDDEDEDDHQGDHEDSHEVPMKMEVDKAEGKPTNMNVDVEEGEID</sequence>
<dbReference type="PRINTS" id="PR00503">
    <property type="entry name" value="BROMODOMAIN"/>
</dbReference>
<evidence type="ECO:0000259" key="11">
    <source>
        <dbReference type="PROSITE" id="PS50014"/>
    </source>
</evidence>
<dbReference type="Gene3D" id="1.20.920.10">
    <property type="entry name" value="Bromodomain-like"/>
    <property type="match status" value="1"/>
</dbReference>
<dbReference type="Pfam" id="PF00439">
    <property type="entry name" value="Bromodomain"/>
    <property type="match status" value="1"/>
</dbReference>
<gene>
    <name evidence="13" type="ORF">CSSPTR1EN2_LOCUS17937</name>
</gene>
<keyword evidence="10" id="KW-0472">Membrane</keyword>
<keyword evidence="10" id="KW-1133">Transmembrane helix</keyword>
<dbReference type="EMBL" id="OZ019897">
    <property type="protein sequence ID" value="CAK9225835.1"/>
    <property type="molecule type" value="Genomic_DNA"/>
</dbReference>
<feature type="region of interest" description="Disordered" evidence="9">
    <location>
        <begin position="771"/>
        <end position="796"/>
    </location>
</feature>
<evidence type="ECO:0000259" key="12">
    <source>
        <dbReference type="PROSITE" id="PS51525"/>
    </source>
</evidence>
<evidence type="ECO:0000256" key="2">
    <source>
        <dbReference type="ARBA" id="ARBA00022676"/>
    </source>
</evidence>
<feature type="compositionally biased region" description="Basic and acidic residues" evidence="9">
    <location>
        <begin position="601"/>
        <end position="611"/>
    </location>
</feature>
<evidence type="ECO:0000256" key="7">
    <source>
        <dbReference type="ARBA" id="ARBA00030350"/>
    </source>
</evidence>
<dbReference type="InterPro" id="IPR001487">
    <property type="entry name" value="Bromodomain"/>
</dbReference>
<dbReference type="InterPro" id="IPR024709">
    <property type="entry name" value="FucosylTrfase_pln"/>
</dbReference>
<dbReference type="CDD" id="cd11299">
    <property type="entry name" value="O-FucT_plant"/>
    <property type="match status" value="1"/>
</dbReference>
<reference evidence="13" key="1">
    <citation type="submission" date="2024-02" db="EMBL/GenBank/DDBJ databases">
        <authorList>
            <consortium name="ELIXIR-Norway"/>
            <consortium name="Elixir Norway"/>
        </authorList>
    </citation>
    <scope>NUCLEOTIDE SEQUENCE</scope>
</reference>
<feature type="compositionally biased region" description="Low complexity" evidence="9">
    <location>
        <begin position="939"/>
        <end position="967"/>
    </location>
</feature>
<dbReference type="PANTHER" id="PTHR31288:SF22">
    <property type="entry name" value="O-FUCOSYLTRANSFERASE 9"/>
    <property type="match status" value="1"/>
</dbReference>
<keyword evidence="2" id="KW-0328">Glycosyltransferase</keyword>
<proteinExistence type="inferred from homology"/>
<evidence type="ECO:0000256" key="5">
    <source>
        <dbReference type="ARBA" id="ARBA00023253"/>
    </source>
</evidence>
<evidence type="ECO:0000256" key="6">
    <source>
        <dbReference type="ARBA" id="ARBA00023277"/>
    </source>
</evidence>
<dbReference type="Pfam" id="PF10250">
    <property type="entry name" value="O-FucT"/>
    <property type="match status" value="1"/>
</dbReference>
<feature type="region of interest" description="Disordered" evidence="9">
    <location>
        <begin position="1126"/>
        <end position="1207"/>
    </location>
</feature>
<keyword evidence="3" id="KW-0808">Transferase</keyword>
<feature type="region of interest" description="Disordered" evidence="9">
    <location>
        <begin position="926"/>
        <end position="984"/>
    </location>
</feature>
<feature type="domain" description="NET" evidence="12">
    <location>
        <begin position="795"/>
        <end position="876"/>
    </location>
</feature>
<keyword evidence="14" id="KW-1185">Reference proteome</keyword>
<feature type="compositionally biased region" description="Basic and acidic residues" evidence="9">
    <location>
        <begin position="1172"/>
        <end position="1192"/>
    </location>
</feature>
<evidence type="ECO:0000313" key="14">
    <source>
        <dbReference type="Proteomes" id="UP001497512"/>
    </source>
</evidence>
<dbReference type="InterPro" id="IPR036427">
    <property type="entry name" value="Bromodomain-like_sf"/>
</dbReference>
<keyword evidence="4 8" id="KW-0103">Bromodomain</keyword>
<feature type="compositionally biased region" description="Low complexity" evidence="9">
    <location>
        <begin position="777"/>
        <end position="788"/>
    </location>
</feature>
<dbReference type="Gene3D" id="1.20.1270.220">
    <property type="match status" value="1"/>
</dbReference>
<feature type="domain" description="Bromo" evidence="11">
    <location>
        <begin position="636"/>
        <end position="708"/>
    </location>
</feature>
<comment type="similarity">
    <text evidence="1">Belongs to the glycosyltransferase GT106 family.</text>
</comment>
<protein>
    <recommendedName>
        <fullName evidence="7">O-fucosyltransferase family protein</fullName>
    </recommendedName>
</protein>
<dbReference type="InterPro" id="IPR038336">
    <property type="entry name" value="NET_sf"/>
</dbReference>
<dbReference type="SUPFAM" id="SSF47370">
    <property type="entry name" value="Bromodomain"/>
    <property type="match status" value="1"/>
</dbReference>
<feature type="region of interest" description="Disordered" evidence="9">
    <location>
        <begin position="585"/>
        <end position="611"/>
    </location>
</feature>
<dbReference type="PROSITE" id="PS51525">
    <property type="entry name" value="NET"/>
    <property type="match status" value="1"/>
</dbReference>
<organism evidence="13 14">
    <name type="scientific">Sphagnum troendelagicum</name>
    <dbReference type="NCBI Taxonomy" id="128251"/>
    <lineage>
        <taxon>Eukaryota</taxon>
        <taxon>Viridiplantae</taxon>
        <taxon>Streptophyta</taxon>
        <taxon>Embryophyta</taxon>
        <taxon>Bryophyta</taxon>
        <taxon>Sphagnophytina</taxon>
        <taxon>Sphagnopsida</taxon>
        <taxon>Sphagnales</taxon>
        <taxon>Sphagnaceae</taxon>
        <taxon>Sphagnum</taxon>
    </lineage>
</organism>
<feature type="transmembrane region" description="Helical" evidence="10">
    <location>
        <begin position="68"/>
        <end position="86"/>
    </location>
</feature>
<feature type="region of interest" description="Disordered" evidence="9">
    <location>
        <begin position="1037"/>
        <end position="1061"/>
    </location>
</feature>
<evidence type="ECO:0000256" key="9">
    <source>
        <dbReference type="SAM" id="MobiDB-lite"/>
    </source>
</evidence>
<evidence type="ECO:0000256" key="3">
    <source>
        <dbReference type="ARBA" id="ARBA00022679"/>
    </source>
</evidence>
<dbReference type="PROSITE" id="PS50014">
    <property type="entry name" value="BROMODOMAIN_2"/>
    <property type="match status" value="1"/>
</dbReference>
<dbReference type="InterPro" id="IPR027353">
    <property type="entry name" value="NET_dom"/>
</dbReference>